<evidence type="ECO:0000313" key="3">
    <source>
        <dbReference type="EMBL" id="PRD54031.1"/>
    </source>
</evidence>
<comment type="caution">
    <text evidence="3">The sequence shown here is derived from an EMBL/GenBank/DDBJ whole genome shotgun (WGS) entry which is preliminary data.</text>
</comment>
<keyword evidence="3" id="KW-0378">Hydrolase</keyword>
<gene>
    <name evidence="3" type="ORF">C5749_11055</name>
</gene>
<dbReference type="Gene3D" id="3.40.50.1110">
    <property type="entry name" value="SGNH hydrolase"/>
    <property type="match status" value="1"/>
</dbReference>
<protein>
    <submittedName>
        <fullName evidence="3">SGNH/GDSL hydrolase family protein</fullName>
    </submittedName>
</protein>
<dbReference type="RefSeq" id="WP_105726013.1">
    <property type="nucleotide sequence ID" value="NZ_PVBS01000002.1"/>
</dbReference>
<dbReference type="Proteomes" id="UP000238642">
    <property type="component" value="Unassembled WGS sequence"/>
</dbReference>
<dbReference type="PANTHER" id="PTHR30383">
    <property type="entry name" value="THIOESTERASE 1/PROTEASE 1/LYSOPHOSPHOLIPASE L1"/>
    <property type="match status" value="1"/>
</dbReference>
<evidence type="ECO:0000313" key="4">
    <source>
        <dbReference type="Proteomes" id="UP000238642"/>
    </source>
</evidence>
<reference evidence="3 4" key="1">
    <citation type="submission" date="2018-02" db="EMBL/GenBank/DDBJ databases">
        <title>The draft genome of Sphingobacterium gobiense H7.</title>
        <authorList>
            <person name="Li L."/>
            <person name="Liu L."/>
            <person name="Zhang X."/>
            <person name="Wang T."/>
            <person name="Liang L."/>
        </authorList>
    </citation>
    <scope>NUCLEOTIDE SEQUENCE [LARGE SCALE GENOMIC DNA]</scope>
    <source>
        <strain evidence="3 4">ACCC 05757</strain>
    </source>
</reference>
<keyword evidence="1" id="KW-0732">Signal</keyword>
<dbReference type="PANTHER" id="PTHR30383:SF5">
    <property type="entry name" value="SGNH HYDROLASE-TYPE ESTERASE DOMAIN-CONTAINING PROTEIN"/>
    <property type="match status" value="1"/>
</dbReference>
<dbReference type="GO" id="GO:0004622">
    <property type="term" value="F:phosphatidylcholine lysophospholipase activity"/>
    <property type="evidence" value="ECO:0007669"/>
    <property type="project" value="TreeGrafter"/>
</dbReference>
<feature type="domain" description="SGNH hydrolase-type esterase" evidence="2">
    <location>
        <begin position="38"/>
        <end position="208"/>
    </location>
</feature>
<evidence type="ECO:0000256" key="1">
    <source>
        <dbReference type="SAM" id="SignalP"/>
    </source>
</evidence>
<dbReference type="EMBL" id="PVBS01000002">
    <property type="protein sequence ID" value="PRD54031.1"/>
    <property type="molecule type" value="Genomic_DNA"/>
</dbReference>
<keyword evidence="4" id="KW-1185">Reference proteome</keyword>
<evidence type="ECO:0000259" key="2">
    <source>
        <dbReference type="Pfam" id="PF13472"/>
    </source>
</evidence>
<organism evidence="3 4">
    <name type="scientific">Sphingobacterium gobiense</name>
    <dbReference type="NCBI Taxonomy" id="1382456"/>
    <lineage>
        <taxon>Bacteria</taxon>
        <taxon>Pseudomonadati</taxon>
        <taxon>Bacteroidota</taxon>
        <taxon>Sphingobacteriia</taxon>
        <taxon>Sphingobacteriales</taxon>
        <taxon>Sphingobacteriaceae</taxon>
        <taxon>Sphingobacterium</taxon>
    </lineage>
</organism>
<accession>A0A2S9JLN4</accession>
<feature type="chain" id="PRO_5015536719" evidence="1">
    <location>
        <begin position="20"/>
        <end position="228"/>
    </location>
</feature>
<dbReference type="InterPro" id="IPR036514">
    <property type="entry name" value="SGNH_hydro_sf"/>
</dbReference>
<dbReference type="OrthoDB" id="9794725at2"/>
<dbReference type="CDD" id="cd00229">
    <property type="entry name" value="SGNH_hydrolase"/>
    <property type="match status" value="1"/>
</dbReference>
<dbReference type="Pfam" id="PF13472">
    <property type="entry name" value="Lipase_GDSL_2"/>
    <property type="match status" value="1"/>
</dbReference>
<dbReference type="SUPFAM" id="SSF52266">
    <property type="entry name" value="SGNH hydrolase"/>
    <property type="match status" value="1"/>
</dbReference>
<dbReference type="AlphaFoldDB" id="A0A2S9JLN4"/>
<dbReference type="InterPro" id="IPR051532">
    <property type="entry name" value="Ester_Hydrolysis_Enzymes"/>
</dbReference>
<proteinExistence type="predicted"/>
<sequence>MMKLIVTICSMLISLSAFCQSRMIEQLKKGKPQHIVVYGTSLSSGGNGRAWMDVVKARIAEEYGDNLVHYTLAGKGGMWSVWGVKNFEDSVIAKKPDAVFIEFGMNDAFQEYGTSVALAKLNLEYMIDRVRLYNDSCDIFIQVMNMPIGKSATFRPHLPDYYAMYREVARDKDVMLIDHYANWQIILDQGEETFRQYVPDGLHPNKKGGEEVIAPKILEFLNLNVKDK</sequence>
<name>A0A2S9JLN4_9SPHI</name>
<dbReference type="InterPro" id="IPR013830">
    <property type="entry name" value="SGNH_hydro"/>
</dbReference>
<feature type="signal peptide" evidence="1">
    <location>
        <begin position="1"/>
        <end position="19"/>
    </location>
</feature>